<dbReference type="Gene3D" id="1.10.1070.11">
    <property type="entry name" value="Phosphatidylinositol 3-/4-kinase, catalytic domain"/>
    <property type="match status" value="1"/>
</dbReference>
<evidence type="ECO:0000256" key="6">
    <source>
        <dbReference type="ARBA" id="ARBA00023985"/>
    </source>
</evidence>
<sequence length="847" mass="96446">MDKDNKDDFTFAKLSDLKLPVTFRISQLEGIRKPKSFTEVLENPELRFHGVQSPTLSDLYVTCQLVADNKPLTIPFRTSFKAFKNTYTWNEWIALPIRYCDLPLSSQITFTVWDIGGPRTAIPVGGSTLRLFGKKWTLRRGKHRLLLWPGVEADGSVETTTPSKLAVQDEMGRLEKLVKKYERGDLPKSDWLDKMAFRKMEEIHAAETEKSEHLFLYIDLPRFDFPVIFSEPEAAGPSTTHATLPTIVQTPATPLVSTSFLNDSNLWSIVDPDIAHDNPVEDKHRRLVRSHRSSPYDRELKPNAKIRDELAVILRYPPGQPLTSEEKDIIWKFRFYLARDKKGLTKFLKSVSWRDFSEVKQAVEELLPMWIEIDTDDALELLGPGTLDSRVRAFAVKQLSRADDDELLLYLLQLVQALKFESAATDQRSSRSATTAISYEDSGLSDFLIARGVANPILGNRLYWYLMVEVALEDRVMAKMYGRVVFKYMNKILESENGSERRETLRRQGLMIDTLAKRARELRTSKDARPKKIEKLRALLGDSKAGLSSMDPLPLPLNAKIEITGIIAEKSSVFKSNMYPLLLYFQRSDGTEYPVIFKDGDDMRQDQLVIQLFTLMDQLLRKENLDLKLSPYDVLATGPLTGMAQFIPSKTIAAIVGEHGTLLNYLRAHHPDEGSVGTSSVEPSVIDTFVRSCAGYCVVTYLLGVGDRHLDNLLVAPDGHFFHVDFGYILGRDPKPFPPQVKVCKEMVDGMGGAQSPHYARFKNFCFTAFTILRKSSNLLLNLVTLMVDANIPDIKHRDVHEQLQEKFRLDLTEEEAIKHFEVLLNETSYITVVLDRFHDLAQYWRS</sequence>
<evidence type="ECO:0000259" key="9">
    <source>
        <dbReference type="PROSITE" id="PS51545"/>
    </source>
</evidence>
<dbReference type="SMART" id="SM00145">
    <property type="entry name" value="PI3Ka"/>
    <property type="match status" value="1"/>
</dbReference>
<dbReference type="InterPro" id="IPR011009">
    <property type="entry name" value="Kinase-like_dom_sf"/>
</dbReference>
<dbReference type="SUPFAM" id="SSF49562">
    <property type="entry name" value="C2 domain (Calcium/lipid-binding domain, CaLB)"/>
    <property type="match status" value="1"/>
</dbReference>
<dbReference type="InterPro" id="IPR036940">
    <property type="entry name" value="PI3/4_kinase_cat_sf"/>
</dbReference>
<dbReference type="EC" id="2.7.1.137" evidence="7"/>
<dbReference type="InterPro" id="IPR008290">
    <property type="entry name" value="PI3K_Vps34"/>
</dbReference>
<dbReference type="PROSITE" id="PS50290">
    <property type="entry name" value="PI3_4_KINASE_3"/>
    <property type="match status" value="1"/>
</dbReference>
<dbReference type="InterPro" id="IPR057756">
    <property type="entry name" value="PI3-kinase_type3/VPS34_cat"/>
</dbReference>
<dbReference type="PROSITE" id="PS51547">
    <property type="entry name" value="C2_PI3K"/>
    <property type="match status" value="1"/>
</dbReference>
<organism evidence="11 12">
    <name type="scientific">Crepidotus variabilis</name>
    <dbReference type="NCBI Taxonomy" id="179855"/>
    <lineage>
        <taxon>Eukaryota</taxon>
        <taxon>Fungi</taxon>
        <taxon>Dikarya</taxon>
        <taxon>Basidiomycota</taxon>
        <taxon>Agaricomycotina</taxon>
        <taxon>Agaricomycetes</taxon>
        <taxon>Agaricomycetidae</taxon>
        <taxon>Agaricales</taxon>
        <taxon>Agaricineae</taxon>
        <taxon>Crepidotaceae</taxon>
        <taxon>Crepidotus</taxon>
    </lineage>
</organism>
<evidence type="ECO:0000259" key="8">
    <source>
        <dbReference type="PROSITE" id="PS50290"/>
    </source>
</evidence>
<dbReference type="GO" id="GO:0006897">
    <property type="term" value="P:endocytosis"/>
    <property type="evidence" value="ECO:0007669"/>
    <property type="project" value="TreeGrafter"/>
</dbReference>
<dbReference type="OrthoDB" id="67688at2759"/>
<comment type="catalytic activity">
    <reaction evidence="6">
        <text>a 1,2-diacyl-sn-glycero-3-phospho-(1D-myo-inositol) + ATP = a 1,2-diacyl-sn-glycero-3-phospho-(1D-myo-inositol-3-phosphate) + ADP + H(+)</text>
        <dbReference type="Rhea" id="RHEA:12709"/>
        <dbReference type="ChEBI" id="CHEBI:15378"/>
        <dbReference type="ChEBI" id="CHEBI:30616"/>
        <dbReference type="ChEBI" id="CHEBI:57880"/>
        <dbReference type="ChEBI" id="CHEBI:58088"/>
        <dbReference type="ChEBI" id="CHEBI:456216"/>
        <dbReference type="EC" id="2.7.1.137"/>
    </reaction>
    <physiologicalReaction direction="left-to-right" evidence="6">
        <dbReference type="Rhea" id="RHEA:12710"/>
    </physiologicalReaction>
</comment>
<feature type="domain" description="PIK helical" evidence="9">
    <location>
        <begin position="297"/>
        <end position="491"/>
    </location>
</feature>
<dbReference type="InterPro" id="IPR035892">
    <property type="entry name" value="C2_domain_sf"/>
</dbReference>
<dbReference type="InterPro" id="IPR001263">
    <property type="entry name" value="PI3K_accessory_dom"/>
</dbReference>
<keyword evidence="5 7" id="KW-0067">ATP-binding</keyword>
<comment type="caution">
    <text evidence="11">The sequence shown here is derived from an EMBL/GenBank/DDBJ whole genome shotgun (WGS) entry which is preliminary data.</text>
</comment>
<dbReference type="GO" id="GO:0005777">
    <property type="term" value="C:peroxisome"/>
    <property type="evidence" value="ECO:0007669"/>
    <property type="project" value="TreeGrafter"/>
</dbReference>
<keyword evidence="2 7" id="KW-0808">Transferase</keyword>
<comment type="similarity">
    <text evidence="1">Belongs to the PI3/PI4-kinase family. Type III PI4K subfamily.</text>
</comment>
<dbReference type="PROSITE" id="PS51545">
    <property type="entry name" value="PIK_HELICAL"/>
    <property type="match status" value="1"/>
</dbReference>
<reference evidence="11" key="1">
    <citation type="submission" date="2020-11" db="EMBL/GenBank/DDBJ databases">
        <authorList>
            <consortium name="DOE Joint Genome Institute"/>
            <person name="Ahrendt S."/>
            <person name="Riley R."/>
            <person name="Andreopoulos W."/>
            <person name="Labutti K."/>
            <person name="Pangilinan J."/>
            <person name="Ruiz-Duenas F.J."/>
            <person name="Barrasa J.M."/>
            <person name="Sanchez-Garcia M."/>
            <person name="Camarero S."/>
            <person name="Miyauchi S."/>
            <person name="Serrano A."/>
            <person name="Linde D."/>
            <person name="Babiker R."/>
            <person name="Drula E."/>
            <person name="Ayuso-Fernandez I."/>
            <person name="Pacheco R."/>
            <person name="Padilla G."/>
            <person name="Ferreira P."/>
            <person name="Barriuso J."/>
            <person name="Kellner H."/>
            <person name="Castanera R."/>
            <person name="Alfaro M."/>
            <person name="Ramirez L."/>
            <person name="Pisabarro A.G."/>
            <person name="Kuo A."/>
            <person name="Tritt A."/>
            <person name="Lipzen A."/>
            <person name="He G."/>
            <person name="Yan M."/>
            <person name="Ng V."/>
            <person name="Cullen D."/>
            <person name="Martin F."/>
            <person name="Rosso M.-N."/>
            <person name="Henrissat B."/>
            <person name="Hibbett D."/>
            <person name="Martinez A.T."/>
            <person name="Grigoriev I.V."/>
        </authorList>
    </citation>
    <scope>NUCLEOTIDE SEQUENCE</scope>
    <source>
        <strain evidence="11">CBS 506.95</strain>
    </source>
</reference>
<dbReference type="PROSITE" id="PS00916">
    <property type="entry name" value="PI3_4_KINASE_2"/>
    <property type="match status" value="1"/>
</dbReference>
<feature type="domain" description="PI3K/PI4K catalytic" evidence="8">
    <location>
        <begin position="567"/>
        <end position="833"/>
    </location>
</feature>
<evidence type="ECO:0000256" key="7">
    <source>
        <dbReference type="PIRNR" id="PIRNR000587"/>
    </source>
</evidence>
<evidence type="ECO:0000313" key="12">
    <source>
        <dbReference type="Proteomes" id="UP000807306"/>
    </source>
</evidence>
<dbReference type="GO" id="GO:0005524">
    <property type="term" value="F:ATP binding"/>
    <property type="evidence" value="ECO:0007669"/>
    <property type="project" value="UniProtKB-UniRule"/>
</dbReference>
<dbReference type="Proteomes" id="UP000807306">
    <property type="component" value="Unassembled WGS sequence"/>
</dbReference>
<dbReference type="GO" id="GO:0034271">
    <property type="term" value="C:phosphatidylinositol 3-kinase complex, class III, type I"/>
    <property type="evidence" value="ECO:0007669"/>
    <property type="project" value="TreeGrafter"/>
</dbReference>
<dbReference type="Pfam" id="PF00613">
    <property type="entry name" value="PI3Ka"/>
    <property type="match status" value="1"/>
</dbReference>
<evidence type="ECO:0000256" key="5">
    <source>
        <dbReference type="ARBA" id="ARBA00022840"/>
    </source>
</evidence>
<feature type="domain" description="C2 PI3K-type" evidence="10">
    <location>
        <begin position="37"/>
        <end position="184"/>
    </location>
</feature>
<dbReference type="PANTHER" id="PTHR10048">
    <property type="entry name" value="PHOSPHATIDYLINOSITOL KINASE"/>
    <property type="match status" value="1"/>
</dbReference>
<dbReference type="FunFam" id="3.30.1010.10:FF:000002">
    <property type="entry name" value="Phosphatidylinositol 3-kinase catalytic subunit type 3"/>
    <property type="match status" value="1"/>
</dbReference>
<dbReference type="InterPro" id="IPR015433">
    <property type="entry name" value="PI3/4_kinase"/>
</dbReference>
<dbReference type="SUPFAM" id="SSF48371">
    <property type="entry name" value="ARM repeat"/>
    <property type="match status" value="1"/>
</dbReference>
<dbReference type="PANTHER" id="PTHR10048:SF7">
    <property type="entry name" value="PHOSPHATIDYLINOSITOL 3-KINASE CATALYTIC SUBUNIT TYPE 3"/>
    <property type="match status" value="1"/>
</dbReference>
<name>A0A9P6JN66_9AGAR</name>
<dbReference type="GO" id="GO:0000407">
    <property type="term" value="C:phagophore assembly site"/>
    <property type="evidence" value="ECO:0007669"/>
    <property type="project" value="TreeGrafter"/>
</dbReference>
<dbReference type="Pfam" id="PF00454">
    <property type="entry name" value="PI3_PI4_kinase"/>
    <property type="match status" value="1"/>
</dbReference>
<evidence type="ECO:0000256" key="1">
    <source>
        <dbReference type="ARBA" id="ARBA00006209"/>
    </source>
</evidence>
<dbReference type="GO" id="GO:0000045">
    <property type="term" value="P:autophagosome assembly"/>
    <property type="evidence" value="ECO:0007669"/>
    <property type="project" value="TreeGrafter"/>
</dbReference>
<dbReference type="Gene3D" id="1.25.40.70">
    <property type="entry name" value="Phosphatidylinositol 3-kinase, accessory domain (PIK)"/>
    <property type="match status" value="1"/>
</dbReference>
<dbReference type="AlphaFoldDB" id="A0A9P6JN66"/>
<dbReference type="InterPro" id="IPR016024">
    <property type="entry name" value="ARM-type_fold"/>
</dbReference>
<dbReference type="CDD" id="cd08397">
    <property type="entry name" value="C2_PI3K_class_III"/>
    <property type="match status" value="1"/>
</dbReference>
<evidence type="ECO:0000256" key="3">
    <source>
        <dbReference type="ARBA" id="ARBA00022741"/>
    </source>
</evidence>
<evidence type="ECO:0000256" key="4">
    <source>
        <dbReference type="ARBA" id="ARBA00022777"/>
    </source>
</evidence>
<evidence type="ECO:0000313" key="11">
    <source>
        <dbReference type="EMBL" id="KAF9526370.1"/>
    </source>
</evidence>
<dbReference type="SUPFAM" id="SSF56112">
    <property type="entry name" value="Protein kinase-like (PK-like)"/>
    <property type="match status" value="1"/>
</dbReference>
<gene>
    <name evidence="11" type="ORF">CPB83DRAFT_884952</name>
</gene>
<keyword evidence="12" id="KW-1185">Reference proteome</keyword>
<dbReference type="Pfam" id="PF00792">
    <property type="entry name" value="PI3K_C2"/>
    <property type="match status" value="1"/>
</dbReference>
<protein>
    <recommendedName>
        <fullName evidence="7">Phosphatidylinositol 3-kinase VPS34</fullName>
        <ecNumber evidence="7">2.7.1.137</ecNumber>
    </recommendedName>
</protein>
<keyword evidence="3 7" id="KW-0547">Nucleotide-binding</keyword>
<dbReference type="GO" id="GO:0016303">
    <property type="term" value="F:1-phosphatidylinositol-3-kinase activity"/>
    <property type="evidence" value="ECO:0007669"/>
    <property type="project" value="UniProtKB-UniRule"/>
</dbReference>
<dbReference type="InterPro" id="IPR018936">
    <property type="entry name" value="PI3/4_kinase_CS"/>
</dbReference>
<dbReference type="SMART" id="SM00146">
    <property type="entry name" value="PI3Kc"/>
    <property type="match status" value="1"/>
</dbReference>
<dbReference type="InterPro" id="IPR002420">
    <property type="entry name" value="PI3K-type_C2_dom"/>
</dbReference>
<dbReference type="InterPro" id="IPR042236">
    <property type="entry name" value="PI3K_accessory_sf"/>
</dbReference>
<dbReference type="FunFam" id="1.25.40.70:FF:000009">
    <property type="entry name" value="Phosphatidylinositol 3-kinase VPS34"/>
    <property type="match status" value="1"/>
</dbReference>
<dbReference type="GO" id="GO:0048015">
    <property type="term" value="P:phosphatidylinositol-mediated signaling"/>
    <property type="evidence" value="ECO:0007669"/>
    <property type="project" value="TreeGrafter"/>
</dbReference>
<dbReference type="InterPro" id="IPR000403">
    <property type="entry name" value="PI3/4_kinase_cat_dom"/>
</dbReference>
<dbReference type="EMBL" id="MU157872">
    <property type="protein sequence ID" value="KAF9526370.1"/>
    <property type="molecule type" value="Genomic_DNA"/>
</dbReference>
<dbReference type="FunFam" id="1.10.1070.11:FF:000002">
    <property type="entry name" value="Phosphatidylinositol 3-kinase catalytic subunit type 3"/>
    <property type="match status" value="1"/>
</dbReference>
<dbReference type="Gene3D" id="3.30.1010.10">
    <property type="entry name" value="Phosphatidylinositol 3-kinase Catalytic Subunit, Chain A, domain 4"/>
    <property type="match status" value="1"/>
</dbReference>
<dbReference type="GO" id="GO:0034272">
    <property type="term" value="C:phosphatidylinositol 3-kinase complex, class III, type II"/>
    <property type="evidence" value="ECO:0007669"/>
    <property type="project" value="TreeGrafter"/>
</dbReference>
<dbReference type="PIRSF" id="PIRSF000587">
    <property type="entry name" value="PI3K_Vps34"/>
    <property type="match status" value="1"/>
</dbReference>
<dbReference type="GO" id="GO:0005768">
    <property type="term" value="C:endosome"/>
    <property type="evidence" value="ECO:0007669"/>
    <property type="project" value="TreeGrafter"/>
</dbReference>
<keyword evidence="4 7" id="KW-0418">Kinase</keyword>
<dbReference type="CDD" id="cd00896">
    <property type="entry name" value="PI3Kc_III"/>
    <property type="match status" value="1"/>
</dbReference>
<evidence type="ECO:0000259" key="10">
    <source>
        <dbReference type="PROSITE" id="PS51547"/>
    </source>
</evidence>
<evidence type="ECO:0000256" key="2">
    <source>
        <dbReference type="ARBA" id="ARBA00022679"/>
    </source>
</evidence>
<proteinExistence type="inferred from homology"/>
<dbReference type="PROSITE" id="PS00915">
    <property type="entry name" value="PI3_4_KINASE_1"/>
    <property type="match status" value="1"/>
</dbReference>
<accession>A0A9P6JN66</accession>
<dbReference type="Gene3D" id="2.60.40.150">
    <property type="entry name" value="C2 domain"/>
    <property type="match status" value="1"/>
</dbReference>
<dbReference type="SMART" id="SM00142">
    <property type="entry name" value="PI3K_C2"/>
    <property type="match status" value="1"/>
</dbReference>